<evidence type="ECO:0000256" key="1">
    <source>
        <dbReference type="ARBA" id="ARBA00004418"/>
    </source>
</evidence>
<dbReference type="Gene3D" id="3.40.190.10">
    <property type="entry name" value="Periplasmic binding protein-like II"/>
    <property type="match status" value="2"/>
</dbReference>
<evidence type="ECO:0000256" key="4">
    <source>
        <dbReference type="SAM" id="SignalP"/>
    </source>
</evidence>
<dbReference type="Proteomes" id="UP001501706">
    <property type="component" value="Unassembled WGS sequence"/>
</dbReference>
<proteinExistence type="inferred from homology"/>
<organism evidence="6 7">
    <name type="scientific">Pigmentiphaga daeguensis</name>
    <dbReference type="NCBI Taxonomy" id="414049"/>
    <lineage>
        <taxon>Bacteria</taxon>
        <taxon>Pseudomonadati</taxon>
        <taxon>Pseudomonadota</taxon>
        <taxon>Betaproteobacteria</taxon>
        <taxon>Burkholderiales</taxon>
        <taxon>Alcaligenaceae</taxon>
        <taxon>Pigmentiphaga</taxon>
    </lineage>
</organism>
<accession>A0ABN1CZL9</accession>
<name>A0ABN1CZL9_9BURK</name>
<gene>
    <name evidence="6" type="ORF">GCM10009097_53990</name>
</gene>
<evidence type="ECO:0000256" key="3">
    <source>
        <dbReference type="ARBA" id="ARBA00022729"/>
    </source>
</evidence>
<dbReference type="InterPro" id="IPR015168">
    <property type="entry name" value="SsuA/THI5"/>
</dbReference>
<feature type="chain" id="PRO_5045154388" description="SsuA/THI5-like domain-containing protein" evidence="4">
    <location>
        <begin position="24"/>
        <end position="308"/>
    </location>
</feature>
<comment type="similarity">
    <text evidence="2">Belongs to the bacterial solute-binding protein SsuA/TauA family.</text>
</comment>
<dbReference type="PANTHER" id="PTHR30024">
    <property type="entry name" value="ALIPHATIC SULFONATES-BINDING PROTEIN-RELATED"/>
    <property type="match status" value="1"/>
</dbReference>
<dbReference type="EMBL" id="BAAAEN010000033">
    <property type="protein sequence ID" value="GAA0529710.1"/>
    <property type="molecule type" value="Genomic_DNA"/>
</dbReference>
<dbReference type="Pfam" id="PF09084">
    <property type="entry name" value="NMT1"/>
    <property type="match status" value="1"/>
</dbReference>
<reference evidence="6 7" key="1">
    <citation type="journal article" date="2019" name="Int. J. Syst. Evol. Microbiol.">
        <title>The Global Catalogue of Microorganisms (GCM) 10K type strain sequencing project: providing services to taxonomists for standard genome sequencing and annotation.</title>
        <authorList>
            <consortium name="The Broad Institute Genomics Platform"/>
            <consortium name="The Broad Institute Genome Sequencing Center for Infectious Disease"/>
            <person name="Wu L."/>
            <person name="Ma J."/>
        </authorList>
    </citation>
    <scope>NUCLEOTIDE SEQUENCE [LARGE SCALE GENOMIC DNA]</scope>
    <source>
        <strain evidence="6 7">JCM 14330</strain>
    </source>
</reference>
<evidence type="ECO:0000313" key="6">
    <source>
        <dbReference type="EMBL" id="GAA0529710.1"/>
    </source>
</evidence>
<dbReference type="SUPFAM" id="SSF53850">
    <property type="entry name" value="Periplasmic binding protein-like II"/>
    <property type="match status" value="1"/>
</dbReference>
<dbReference type="PANTHER" id="PTHR30024:SF47">
    <property type="entry name" value="TAURINE-BINDING PERIPLASMIC PROTEIN"/>
    <property type="match status" value="1"/>
</dbReference>
<evidence type="ECO:0000259" key="5">
    <source>
        <dbReference type="Pfam" id="PF09084"/>
    </source>
</evidence>
<feature type="domain" description="SsuA/THI5-like" evidence="5">
    <location>
        <begin position="36"/>
        <end position="251"/>
    </location>
</feature>
<comment type="subcellular location">
    <subcellularLocation>
        <location evidence="1">Periplasm</location>
    </subcellularLocation>
</comment>
<keyword evidence="7" id="KW-1185">Reference proteome</keyword>
<comment type="caution">
    <text evidence="6">The sequence shown here is derived from an EMBL/GenBank/DDBJ whole genome shotgun (WGS) entry which is preliminary data.</text>
</comment>
<protein>
    <recommendedName>
        <fullName evidence="5">SsuA/THI5-like domain-containing protein</fullName>
    </recommendedName>
</protein>
<evidence type="ECO:0000256" key="2">
    <source>
        <dbReference type="ARBA" id="ARBA00010742"/>
    </source>
</evidence>
<sequence length="308" mass="31835">MKTSRLAPALGIALALWAAGAAAQTRITVAYTAVSEFMPLFVAKERGYFAKRGLEVTPQQLALSGVMPAALQSGSVQIAGVASPVLLQANDSGMDLVGLAGTSVHNPSSKAIGLVVRSGGAKSAADLVGKKIAVPGLNAALHIIGRKWLADQGVDPRKVTFVEGAFPQMGDLLKGGSIDAAVTADPFLGRILQSGAGTLLSPLAPDLPAGFSNMLYMSTRAWQQAHGPAIASFRAALADALDFAAAHPDEARADMGKYLKVPAPVLASLTVPAYKVPLAGSELQFWADTMRQQGMLRKAPDLAAMVAK</sequence>
<feature type="signal peptide" evidence="4">
    <location>
        <begin position="1"/>
        <end position="23"/>
    </location>
</feature>
<dbReference type="RefSeq" id="WP_087840645.1">
    <property type="nucleotide sequence ID" value="NZ_BAAAEN010000033.1"/>
</dbReference>
<keyword evidence="3 4" id="KW-0732">Signal</keyword>
<evidence type="ECO:0000313" key="7">
    <source>
        <dbReference type="Proteomes" id="UP001501706"/>
    </source>
</evidence>